<evidence type="ECO:0000313" key="1">
    <source>
        <dbReference type="EMBL" id="EPS29408.1"/>
    </source>
</evidence>
<dbReference type="AlphaFoldDB" id="S8ATH9"/>
<organism evidence="1 2">
    <name type="scientific">Penicillium oxalicum (strain 114-2 / CGMCC 5302)</name>
    <name type="common">Penicillium decumbens</name>
    <dbReference type="NCBI Taxonomy" id="933388"/>
    <lineage>
        <taxon>Eukaryota</taxon>
        <taxon>Fungi</taxon>
        <taxon>Dikarya</taxon>
        <taxon>Ascomycota</taxon>
        <taxon>Pezizomycotina</taxon>
        <taxon>Eurotiomycetes</taxon>
        <taxon>Eurotiomycetidae</taxon>
        <taxon>Eurotiales</taxon>
        <taxon>Aspergillaceae</taxon>
        <taxon>Penicillium</taxon>
    </lineage>
</organism>
<keyword evidence="2" id="KW-1185">Reference proteome</keyword>
<protein>
    <submittedName>
        <fullName evidence="1">Uncharacterized protein</fullName>
    </submittedName>
</protein>
<dbReference type="Proteomes" id="UP000019376">
    <property type="component" value="Unassembled WGS sequence"/>
</dbReference>
<dbReference type="EMBL" id="KB644411">
    <property type="protein sequence ID" value="EPS29408.1"/>
    <property type="molecule type" value="Genomic_DNA"/>
</dbReference>
<gene>
    <name evidence="1" type="ORF">PDE_04357</name>
</gene>
<evidence type="ECO:0000313" key="2">
    <source>
        <dbReference type="Proteomes" id="UP000019376"/>
    </source>
</evidence>
<proteinExistence type="predicted"/>
<sequence length="58" mass="6706">MSKTTIKSKSEGERRRKLLVINLSRALGYGCNHDWATETLWHLAAMRFESFEYVNCVG</sequence>
<name>S8ATH9_PENO1</name>
<reference evidence="1 2" key="1">
    <citation type="journal article" date="2013" name="PLoS ONE">
        <title>Genomic and secretomic analyses reveal unique features of the lignocellulolytic enzyme system of Penicillium decumbens.</title>
        <authorList>
            <person name="Liu G."/>
            <person name="Zhang L."/>
            <person name="Wei X."/>
            <person name="Zou G."/>
            <person name="Qin Y."/>
            <person name="Ma L."/>
            <person name="Li J."/>
            <person name="Zheng H."/>
            <person name="Wang S."/>
            <person name="Wang C."/>
            <person name="Xun L."/>
            <person name="Zhao G.-P."/>
            <person name="Zhou Z."/>
            <person name="Qu Y."/>
        </authorList>
    </citation>
    <scope>NUCLEOTIDE SEQUENCE [LARGE SCALE GENOMIC DNA]</scope>
    <source>
        <strain evidence="2">114-2 / CGMCC 5302</strain>
    </source>
</reference>
<dbReference type="HOGENOM" id="CLU_2979827_0_0_1"/>
<accession>S8ATH9</accession>